<dbReference type="PROSITE" id="PS51272">
    <property type="entry name" value="SLH"/>
    <property type="match status" value="3"/>
</dbReference>
<evidence type="ECO:0000256" key="3">
    <source>
        <dbReference type="SAM" id="SignalP"/>
    </source>
</evidence>
<evidence type="ECO:0000259" key="4">
    <source>
        <dbReference type="PROSITE" id="PS51272"/>
    </source>
</evidence>
<feature type="signal peptide" evidence="3">
    <location>
        <begin position="1"/>
        <end position="24"/>
    </location>
</feature>
<organism evidence="5 6">
    <name type="scientific">Cytobacillus oceanisediminis</name>
    <dbReference type="NCBI Taxonomy" id="665099"/>
    <lineage>
        <taxon>Bacteria</taxon>
        <taxon>Bacillati</taxon>
        <taxon>Bacillota</taxon>
        <taxon>Bacilli</taxon>
        <taxon>Bacillales</taxon>
        <taxon>Bacillaceae</taxon>
        <taxon>Cytobacillus</taxon>
    </lineage>
</organism>
<dbReference type="Proteomes" id="UP000318667">
    <property type="component" value="Unassembled WGS sequence"/>
</dbReference>
<gene>
    <name evidence="5" type="ORF">IQ19_05000</name>
</gene>
<keyword evidence="6" id="KW-1185">Reference proteome</keyword>
<dbReference type="PANTHER" id="PTHR43308:SF5">
    <property type="entry name" value="S-LAYER PROTEIN _ PEPTIDOGLYCAN ENDO-BETA-N-ACETYLGLUCOSAMINIDASE"/>
    <property type="match status" value="1"/>
</dbReference>
<dbReference type="RefSeq" id="WP_144545939.1">
    <property type="nucleotide sequence ID" value="NZ_CBCSDC010000032.1"/>
</dbReference>
<feature type="domain" description="SLH" evidence="4">
    <location>
        <begin position="144"/>
        <end position="207"/>
    </location>
</feature>
<dbReference type="InterPro" id="IPR001119">
    <property type="entry name" value="SLH_dom"/>
</dbReference>
<dbReference type="AlphaFoldDB" id="A0A562J873"/>
<proteinExistence type="predicted"/>
<sequence>MKKQVILALTLVLFLFQGLTPASAGELSDIQNHWAKKQITVLVDKGVISGFEDGTFRPDANVTRGQFAAFLVRALDLPPGDSAFKDVPESSKLFADVAAAKKAGLILGTTDGYGLVNEPVTRADVAVMIDRALQLKGDFPEKANLTFTDQGSIPAYARESIERMVHYGVVLGTSDNRIDHSSPASRAESAVFVYRMLVLLGEITDENPDPPTDPPAPVGEPGKSVNLSSSEVQIPLGDGNKVKVRMNTAGVPLHYKRSDVFTHIKSKDYNYYYDMGFPNKPLGTLKVTLRRVDNSDTFVFAKFEHNGDNTYSASIILPFDQASSYKVQRYDSYGKVVHEHNNTYGIDPSTHPIGILNVANGSQTRANIMMSKNYTSIKREQAYANGQKSVVREFLDEYESYKIHQDTASKAVSMQLNMKVTSKAISESWVLLSNEKLFEDQSYIDYWFKRSIDEYHTINKWLTAEGVYTKLPWSVEPGYKMAFGRNLGYIQGGIYLRAYNGSNERYFYNLVMNSIADLDVFTNGAIRNGDVPVFKTEYTSTWLKRAYGTTAPYIDTRHNENTALFLKGAGEAFNIRELADANRKYADFLVNQKAIGNIIKITTSSHLIADYYAPGSQTTHVSLNHALGEMRFLIETYQHTKDEKYYRTAREIKAAIEYLYPRWVRDDGDLWYQVNGKLEFNGRDYAWLTLVDLLKSQTLFEEIGQPRSAIFDKMITSKTKYLVSTGQPIKSNIIDMLKEQGFGHLVEGYGSVSAASELEKDELELLAEEEMNDQDLKLLEERNMDLLEEEEMELHEKELK</sequence>
<name>A0A562J873_9BACI</name>
<feature type="domain" description="SLH" evidence="4">
    <location>
        <begin position="86"/>
        <end position="143"/>
    </location>
</feature>
<feature type="compositionally biased region" description="Pro residues" evidence="2">
    <location>
        <begin position="209"/>
        <end position="218"/>
    </location>
</feature>
<evidence type="ECO:0000313" key="6">
    <source>
        <dbReference type="Proteomes" id="UP000318667"/>
    </source>
</evidence>
<feature type="region of interest" description="Disordered" evidence="2">
    <location>
        <begin position="203"/>
        <end position="226"/>
    </location>
</feature>
<dbReference type="Pfam" id="PF00395">
    <property type="entry name" value="SLH"/>
    <property type="match status" value="3"/>
</dbReference>
<feature type="domain" description="SLH" evidence="4">
    <location>
        <begin position="22"/>
        <end position="85"/>
    </location>
</feature>
<reference evidence="5 6" key="1">
    <citation type="journal article" date="2015" name="Stand. Genomic Sci.">
        <title>Genomic Encyclopedia of Bacterial and Archaeal Type Strains, Phase III: the genomes of soil and plant-associated and newly described type strains.</title>
        <authorList>
            <person name="Whitman W.B."/>
            <person name="Woyke T."/>
            <person name="Klenk H.P."/>
            <person name="Zhou Y."/>
            <person name="Lilburn T.G."/>
            <person name="Beck B.J."/>
            <person name="De Vos P."/>
            <person name="Vandamme P."/>
            <person name="Eisen J.A."/>
            <person name="Garrity G."/>
            <person name="Hugenholtz P."/>
            <person name="Kyrpides N.C."/>
        </authorList>
    </citation>
    <scope>NUCLEOTIDE SEQUENCE [LARGE SCALE GENOMIC DNA]</scope>
    <source>
        <strain evidence="5 6">CGMCC 1.10115</strain>
    </source>
</reference>
<dbReference type="EMBL" id="VLKI01000024">
    <property type="protein sequence ID" value="TWH79253.1"/>
    <property type="molecule type" value="Genomic_DNA"/>
</dbReference>
<dbReference type="OrthoDB" id="1736525at2"/>
<comment type="caution">
    <text evidence="5">The sequence shown here is derived from an EMBL/GenBank/DDBJ whole genome shotgun (WGS) entry which is preliminary data.</text>
</comment>
<evidence type="ECO:0000256" key="1">
    <source>
        <dbReference type="ARBA" id="ARBA00022729"/>
    </source>
</evidence>
<dbReference type="InterPro" id="IPR051465">
    <property type="entry name" value="Cell_Envelope_Struct_Comp"/>
</dbReference>
<evidence type="ECO:0000313" key="5">
    <source>
        <dbReference type="EMBL" id="TWH79253.1"/>
    </source>
</evidence>
<accession>A0A562J873</accession>
<dbReference type="GeneID" id="65406067"/>
<protein>
    <submittedName>
        <fullName evidence="5">S-layer family protein</fullName>
    </submittedName>
</protein>
<keyword evidence="1 3" id="KW-0732">Signal</keyword>
<evidence type="ECO:0000256" key="2">
    <source>
        <dbReference type="SAM" id="MobiDB-lite"/>
    </source>
</evidence>
<dbReference type="PANTHER" id="PTHR43308">
    <property type="entry name" value="OUTER MEMBRANE PROTEIN ALPHA-RELATED"/>
    <property type="match status" value="1"/>
</dbReference>
<feature type="chain" id="PRO_5022046704" evidence="3">
    <location>
        <begin position="25"/>
        <end position="800"/>
    </location>
</feature>